<dbReference type="AlphaFoldDB" id="A0AAJ6LN00"/>
<evidence type="ECO:0000313" key="2">
    <source>
        <dbReference type="Proteomes" id="UP001228563"/>
    </source>
</evidence>
<proteinExistence type="predicted"/>
<evidence type="ECO:0000313" key="1">
    <source>
        <dbReference type="EMBL" id="WMT67049.1"/>
    </source>
</evidence>
<dbReference type="EMBL" id="CP096849">
    <property type="protein sequence ID" value="WMT67049.1"/>
    <property type="molecule type" value="Genomic_DNA"/>
</dbReference>
<dbReference type="Proteomes" id="UP001228563">
    <property type="component" value="Chromosome"/>
</dbReference>
<sequence>MRTGADIFLELLEREDVENIFGTPEEQRGCHCRRLCQSLGKTGFINLHTASGPGHAMGVQSGETNLIEIAISSE</sequence>
<protein>
    <submittedName>
        <fullName evidence="1">Uncharacterized protein</fullName>
    </submittedName>
</protein>
<accession>A0AAJ6LN00</accession>
<reference evidence="1" key="1">
    <citation type="submission" date="2022-04" db="EMBL/GenBank/DDBJ databases">
        <title>Co-occurrence of mcr-9 and blaNDM-1 in multidrug-resistant Enterobacter kobei strain isolated from an infant with urinary infection.</title>
        <authorList>
            <person name="Zeng H."/>
        </authorList>
    </citation>
    <scope>NUCLEOTIDE SEQUENCE</scope>
    <source>
        <strain evidence="1">EC1382</strain>
    </source>
</reference>
<organism evidence="1 2">
    <name type="scientific">Enterobacter kobei</name>
    <dbReference type="NCBI Taxonomy" id="208224"/>
    <lineage>
        <taxon>Bacteria</taxon>
        <taxon>Pseudomonadati</taxon>
        <taxon>Pseudomonadota</taxon>
        <taxon>Gammaproteobacteria</taxon>
        <taxon>Enterobacterales</taxon>
        <taxon>Enterobacteriaceae</taxon>
        <taxon>Enterobacter</taxon>
        <taxon>Enterobacter cloacae complex</taxon>
    </lineage>
</organism>
<dbReference type="RefSeq" id="WP_197972198.1">
    <property type="nucleotide sequence ID" value="NC_018405.1"/>
</dbReference>
<name>A0AAJ6LN00_9ENTR</name>
<gene>
    <name evidence="1" type="ORF">M2B19_05550</name>
</gene>